<name>A0ABT6CQ57_9SPHN</name>
<dbReference type="SUPFAM" id="SSF52096">
    <property type="entry name" value="ClpP/crotonase"/>
    <property type="match status" value="1"/>
</dbReference>
<dbReference type="EMBL" id="JAROCY010000026">
    <property type="protein sequence ID" value="MDF8335373.1"/>
    <property type="molecule type" value="Genomic_DNA"/>
</dbReference>
<dbReference type="InterPro" id="IPR001753">
    <property type="entry name" value="Enoyl-CoA_hydra/iso"/>
</dbReference>
<dbReference type="Gene3D" id="3.90.226.10">
    <property type="entry name" value="2-enoyl-CoA Hydratase, Chain A, domain 1"/>
    <property type="match status" value="1"/>
</dbReference>
<dbReference type="PANTHER" id="PTHR43459:SF1">
    <property type="entry name" value="EG:BACN32G11.4 PROTEIN"/>
    <property type="match status" value="1"/>
</dbReference>
<sequence length="266" mass="29640">MTSATEEGLRVELDQGVAILTLHTPSNRNAFGGDVAEEFTRFFREANTRQDVRSILIRSTGDKDFCLGGAPSRTPTPMPRNTIDYRFVSTPHIEMFKAMWELERPVVSAVQGTVAGVGWLLALLADLVVAAKGSRWTHVFVKRGMIPHAGDSFYLPRIIPFHRLNEIALLGDTVTADTLDSWGLINRLCDKEAVQDTAMDLARRMADQPTRAVGLAKRHYRRSLEVDWNTMLREEMAGQAIYTTTADRNEILAAGREGRKPVLTGD</sequence>
<comment type="similarity">
    <text evidence="1">Belongs to the enoyl-CoA hydratase/isomerase family.</text>
</comment>
<evidence type="ECO:0000313" key="2">
    <source>
        <dbReference type="EMBL" id="MDF8335373.1"/>
    </source>
</evidence>
<reference evidence="2 3" key="1">
    <citation type="submission" date="2023-03" db="EMBL/GenBank/DDBJ databases">
        <title>Novosphingobium cyanobacteriorum sp. nov., isolated from a eutrophic reservoir during the Microcystis bloom period.</title>
        <authorList>
            <person name="Kang M."/>
            <person name="Le V."/>
            <person name="Ko S.-R."/>
            <person name="Lee S.-A."/>
            <person name="Ahn C.-Y."/>
        </authorList>
    </citation>
    <scope>NUCLEOTIDE SEQUENCE [LARGE SCALE GENOMIC DNA]</scope>
    <source>
        <strain evidence="2 3">HBC54</strain>
    </source>
</reference>
<dbReference type="RefSeq" id="WP_277280337.1">
    <property type="nucleotide sequence ID" value="NZ_JAROCY010000026.1"/>
</dbReference>
<proteinExistence type="inferred from homology"/>
<dbReference type="Proteomes" id="UP001222770">
    <property type="component" value="Unassembled WGS sequence"/>
</dbReference>
<dbReference type="InterPro" id="IPR029045">
    <property type="entry name" value="ClpP/crotonase-like_dom_sf"/>
</dbReference>
<gene>
    <name evidence="2" type="ORF">POM99_19375</name>
</gene>
<dbReference type="PANTHER" id="PTHR43459">
    <property type="entry name" value="ENOYL-COA HYDRATASE"/>
    <property type="match status" value="1"/>
</dbReference>
<dbReference type="Gene3D" id="1.10.12.10">
    <property type="entry name" value="Lyase 2-enoyl-coa Hydratase, Chain A, domain 2"/>
    <property type="match status" value="1"/>
</dbReference>
<comment type="caution">
    <text evidence="2">The sequence shown here is derived from an EMBL/GenBank/DDBJ whole genome shotgun (WGS) entry which is preliminary data.</text>
</comment>
<evidence type="ECO:0000256" key="1">
    <source>
        <dbReference type="ARBA" id="ARBA00005254"/>
    </source>
</evidence>
<dbReference type="CDD" id="cd06558">
    <property type="entry name" value="crotonase-like"/>
    <property type="match status" value="1"/>
</dbReference>
<evidence type="ECO:0000313" key="3">
    <source>
        <dbReference type="Proteomes" id="UP001222770"/>
    </source>
</evidence>
<accession>A0ABT6CQ57</accession>
<dbReference type="Pfam" id="PF00378">
    <property type="entry name" value="ECH_1"/>
    <property type="match status" value="1"/>
</dbReference>
<dbReference type="InterPro" id="IPR014748">
    <property type="entry name" value="Enoyl-CoA_hydra_C"/>
</dbReference>
<keyword evidence="3" id="KW-1185">Reference proteome</keyword>
<organism evidence="2 3">
    <name type="scientific">Novosphingobium cyanobacteriorum</name>
    <dbReference type="NCBI Taxonomy" id="3024215"/>
    <lineage>
        <taxon>Bacteria</taxon>
        <taxon>Pseudomonadati</taxon>
        <taxon>Pseudomonadota</taxon>
        <taxon>Alphaproteobacteria</taxon>
        <taxon>Sphingomonadales</taxon>
        <taxon>Sphingomonadaceae</taxon>
        <taxon>Novosphingobium</taxon>
    </lineage>
</organism>
<protein>
    <submittedName>
        <fullName evidence="2">Enoyl-CoA hydratase/isomerase family protein</fullName>
    </submittedName>
</protein>